<evidence type="ECO:0008006" key="3">
    <source>
        <dbReference type="Google" id="ProtNLM"/>
    </source>
</evidence>
<protein>
    <recommendedName>
        <fullName evidence="3">PilZ domain-containing protein</fullName>
    </recommendedName>
</protein>
<dbReference type="KEGG" id="dwd:DSCW_64890"/>
<sequence length="110" mass="12319">MGNYIEKRISPRHPVTGPITLHSTIGTPMNIRATVHNCSEEGICFSSGREFTAGTTILFRASNSGYACTCKDRDDCLLRSISFVTVKWCRESQEDGRRVYEMGAIYTLPH</sequence>
<evidence type="ECO:0000313" key="2">
    <source>
        <dbReference type="Proteomes" id="UP000427769"/>
    </source>
</evidence>
<organism evidence="1 2">
    <name type="scientific">Desulfosarcina widdelii</name>
    <dbReference type="NCBI Taxonomy" id="947919"/>
    <lineage>
        <taxon>Bacteria</taxon>
        <taxon>Pseudomonadati</taxon>
        <taxon>Thermodesulfobacteriota</taxon>
        <taxon>Desulfobacteria</taxon>
        <taxon>Desulfobacterales</taxon>
        <taxon>Desulfosarcinaceae</taxon>
        <taxon>Desulfosarcina</taxon>
    </lineage>
</organism>
<gene>
    <name evidence="1" type="ORF">DSCW_64890</name>
</gene>
<dbReference type="EMBL" id="AP021875">
    <property type="protein sequence ID" value="BBO79072.1"/>
    <property type="molecule type" value="Genomic_DNA"/>
</dbReference>
<accession>A0A5K7ZAK8</accession>
<keyword evidence="2" id="KW-1185">Reference proteome</keyword>
<name>A0A5K7ZAK8_9BACT</name>
<reference evidence="1 2" key="1">
    <citation type="submission" date="2019-11" db="EMBL/GenBank/DDBJ databases">
        <title>Comparative genomics of hydrocarbon-degrading Desulfosarcina strains.</title>
        <authorList>
            <person name="Watanabe M."/>
            <person name="Kojima H."/>
            <person name="Fukui M."/>
        </authorList>
    </citation>
    <scope>NUCLEOTIDE SEQUENCE [LARGE SCALE GENOMIC DNA]</scope>
    <source>
        <strain evidence="1 2">PP31</strain>
    </source>
</reference>
<dbReference type="RefSeq" id="WP_155307638.1">
    <property type="nucleotide sequence ID" value="NZ_AP021875.1"/>
</dbReference>
<evidence type="ECO:0000313" key="1">
    <source>
        <dbReference type="EMBL" id="BBO79072.1"/>
    </source>
</evidence>
<dbReference type="AlphaFoldDB" id="A0A5K7ZAK8"/>
<proteinExistence type="predicted"/>
<dbReference type="Proteomes" id="UP000427769">
    <property type="component" value="Chromosome"/>
</dbReference>
<dbReference type="OrthoDB" id="5422669at2"/>